<keyword evidence="1" id="KW-0175">Coiled coil</keyword>
<feature type="compositionally biased region" description="Polar residues" evidence="2">
    <location>
        <begin position="147"/>
        <end position="157"/>
    </location>
</feature>
<keyword evidence="4" id="KW-1185">Reference proteome</keyword>
<evidence type="ECO:0000313" key="4">
    <source>
        <dbReference type="Proteomes" id="UP000001861"/>
    </source>
</evidence>
<reference evidence="3 4" key="1">
    <citation type="journal article" date="2010" name="Proc. Natl. Acad. Sci. U.S.A.">
        <title>Insights into evolution of multicellular fungi from the assembled chromosomes of the mushroom Coprinopsis cinerea (Coprinus cinereus).</title>
        <authorList>
            <person name="Stajich J.E."/>
            <person name="Wilke S.K."/>
            <person name="Ahren D."/>
            <person name="Au C.H."/>
            <person name="Birren B.W."/>
            <person name="Borodovsky M."/>
            <person name="Burns C."/>
            <person name="Canback B."/>
            <person name="Casselton L.A."/>
            <person name="Cheng C.K."/>
            <person name="Deng J."/>
            <person name="Dietrich F.S."/>
            <person name="Fargo D.C."/>
            <person name="Farman M.L."/>
            <person name="Gathman A.C."/>
            <person name="Goldberg J."/>
            <person name="Guigo R."/>
            <person name="Hoegger P.J."/>
            <person name="Hooker J.B."/>
            <person name="Huggins A."/>
            <person name="James T.Y."/>
            <person name="Kamada T."/>
            <person name="Kilaru S."/>
            <person name="Kodira C."/>
            <person name="Kues U."/>
            <person name="Kupfer D."/>
            <person name="Kwan H.S."/>
            <person name="Lomsadze A."/>
            <person name="Li W."/>
            <person name="Lilly W.W."/>
            <person name="Ma L.J."/>
            <person name="Mackey A.J."/>
            <person name="Manning G."/>
            <person name="Martin F."/>
            <person name="Muraguchi H."/>
            <person name="Natvig D.O."/>
            <person name="Palmerini H."/>
            <person name="Ramesh M.A."/>
            <person name="Rehmeyer C.J."/>
            <person name="Roe B.A."/>
            <person name="Shenoy N."/>
            <person name="Stanke M."/>
            <person name="Ter-Hovhannisyan V."/>
            <person name="Tunlid A."/>
            <person name="Velagapudi R."/>
            <person name="Vision T.J."/>
            <person name="Zeng Q."/>
            <person name="Zolan M.E."/>
            <person name="Pukkila P.J."/>
        </authorList>
    </citation>
    <scope>NUCLEOTIDE SEQUENCE [LARGE SCALE GENOMIC DNA]</scope>
    <source>
        <strain evidence="4">Okayama-7 / 130 / ATCC MYA-4618 / FGSC 9003</strain>
    </source>
</reference>
<comment type="caution">
    <text evidence="3">The sequence shown here is derived from an EMBL/GenBank/DDBJ whole genome shotgun (WGS) entry which is preliminary data.</text>
</comment>
<accession>A8PAH7</accession>
<dbReference type="RefSeq" id="XP_001839989.2">
    <property type="nucleotide sequence ID" value="XM_001839937.2"/>
</dbReference>
<dbReference type="GeneID" id="6016616"/>
<dbReference type="VEuPathDB" id="FungiDB:CC1G_12940"/>
<proteinExistence type="predicted"/>
<dbReference type="HOGENOM" id="CLU_658918_0_0_1"/>
<gene>
    <name evidence="3" type="ORF">CC1G_12940</name>
</gene>
<dbReference type="KEGG" id="cci:CC1G_12940"/>
<dbReference type="EMBL" id="AACS02000002">
    <property type="protein sequence ID" value="EAU81824.2"/>
    <property type="molecule type" value="Genomic_DNA"/>
</dbReference>
<organism evidence="3 4">
    <name type="scientific">Coprinopsis cinerea (strain Okayama-7 / 130 / ATCC MYA-4618 / FGSC 9003)</name>
    <name type="common">Inky cap fungus</name>
    <name type="synonym">Hormographiella aspergillata</name>
    <dbReference type="NCBI Taxonomy" id="240176"/>
    <lineage>
        <taxon>Eukaryota</taxon>
        <taxon>Fungi</taxon>
        <taxon>Dikarya</taxon>
        <taxon>Basidiomycota</taxon>
        <taxon>Agaricomycotina</taxon>
        <taxon>Agaricomycetes</taxon>
        <taxon>Agaricomycetidae</taxon>
        <taxon>Agaricales</taxon>
        <taxon>Agaricineae</taxon>
        <taxon>Psathyrellaceae</taxon>
        <taxon>Coprinopsis</taxon>
    </lineage>
</organism>
<evidence type="ECO:0000313" key="3">
    <source>
        <dbReference type="EMBL" id="EAU81824.2"/>
    </source>
</evidence>
<dbReference type="InParanoid" id="A8PAH7"/>
<feature type="region of interest" description="Disordered" evidence="2">
    <location>
        <begin position="109"/>
        <end position="216"/>
    </location>
</feature>
<evidence type="ECO:0000256" key="1">
    <source>
        <dbReference type="SAM" id="Coils"/>
    </source>
</evidence>
<protein>
    <submittedName>
        <fullName evidence="3">Uncharacterized protein</fullName>
    </submittedName>
</protein>
<feature type="region of interest" description="Disordered" evidence="2">
    <location>
        <begin position="349"/>
        <end position="417"/>
    </location>
</feature>
<name>A8PAH7_COPC7</name>
<evidence type="ECO:0000256" key="2">
    <source>
        <dbReference type="SAM" id="MobiDB-lite"/>
    </source>
</evidence>
<feature type="compositionally biased region" description="Polar residues" evidence="2">
    <location>
        <begin position="365"/>
        <end position="417"/>
    </location>
</feature>
<feature type="coiled-coil region" evidence="1">
    <location>
        <begin position="254"/>
        <end position="309"/>
    </location>
</feature>
<sequence>MAPPAQKLLDRLDELYQLASTALAWPEPDIPAKKERLLYVSLKVLDYFDDDKSRSSKDLGPTYTKWLNDVLKIDTADKIDLKTFDSPSFAVKPPLLLEYPVAGNHKGNAVQIKEEPSTHNSKSASRKRPAPETDLNGDNDNAAAKSVKNSKSGTPASLGNEKLKKPKVKHHSSEPVDIPKQSAVKATKSDGPAKPNASPEAPANSSLGQRLPVPSFTDVTSRDTLVTDVAKLSRLYLDQSHKLNEFGSHHIALMDYYKEDRVRYLSENEQLRRQLSDNQHIIKSQSETIASLNTKIFNIEGRLDKLEESSRGIQDHQSNFSDATSFKDFMTLHDDTDFQSFNPPPRDMFTNGQAYSLPNPPPESNAFSRTNQATSLSMGVGASHSQTTSLSMNMGGQTAHSQGTASATPPMTTPHLS</sequence>
<dbReference type="Proteomes" id="UP000001861">
    <property type="component" value="Unassembled WGS sequence"/>
</dbReference>
<dbReference type="AlphaFoldDB" id="A8PAH7"/>